<keyword evidence="8" id="KW-0574">Periplasm</keyword>
<evidence type="ECO:0000256" key="2">
    <source>
        <dbReference type="ARBA" id="ARBA00001947"/>
    </source>
</evidence>
<dbReference type="InterPro" id="IPR036866">
    <property type="entry name" value="RibonucZ/Hydroxyglut_hydro"/>
</dbReference>
<dbReference type="SUPFAM" id="SSF56281">
    <property type="entry name" value="Metallo-hydrolase/oxidoreductase"/>
    <property type="match status" value="1"/>
</dbReference>
<dbReference type="Pfam" id="PF00753">
    <property type="entry name" value="Lactamase_B"/>
    <property type="match status" value="1"/>
</dbReference>
<dbReference type="Proteomes" id="UP000009226">
    <property type="component" value="Chromosome"/>
</dbReference>
<dbReference type="GO" id="GO:0046677">
    <property type="term" value="P:response to antibiotic"/>
    <property type="evidence" value="ECO:0007669"/>
    <property type="project" value="UniProtKB-KW"/>
</dbReference>
<evidence type="ECO:0000256" key="6">
    <source>
        <dbReference type="ARBA" id="ARBA00022723"/>
    </source>
</evidence>
<dbReference type="SMART" id="SM00849">
    <property type="entry name" value="Lactamase_B"/>
    <property type="match status" value="1"/>
</dbReference>
<evidence type="ECO:0000256" key="10">
    <source>
        <dbReference type="ARBA" id="ARBA00022833"/>
    </source>
</evidence>
<comment type="catalytic activity">
    <reaction evidence="1">
        <text>a beta-lactam + H2O = a substituted beta-amino acid</text>
        <dbReference type="Rhea" id="RHEA:20401"/>
        <dbReference type="ChEBI" id="CHEBI:15377"/>
        <dbReference type="ChEBI" id="CHEBI:35627"/>
        <dbReference type="ChEBI" id="CHEBI:140347"/>
        <dbReference type="EC" id="3.5.2.6"/>
    </reaction>
</comment>
<evidence type="ECO:0000259" key="12">
    <source>
        <dbReference type="SMART" id="SM00849"/>
    </source>
</evidence>
<evidence type="ECO:0000256" key="3">
    <source>
        <dbReference type="ARBA" id="ARBA00004418"/>
    </source>
</evidence>
<evidence type="ECO:0000256" key="7">
    <source>
        <dbReference type="ARBA" id="ARBA00022729"/>
    </source>
</evidence>
<dbReference type="STRING" id="868595.Desca_1124"/>
<dbReference type="AlphaFoldDB" id="F6B3G5"/>
<evidence type="ECO:0000313" key="14">
    <source>
        <dbReference type="Proteomes" id="UP000009226"/>
    </source>
</evidence>
<evidence type="ECO:0000256" key="8">
    <source>
        <dbReference type="ARBA" id="ARBA00022764"/>
    </source>
</evidence>
<dbReference type="eggNOG" id="COG0491">
    <property type="taxonomic scope" value="Bacteria"/>
</dbReference>
<dbReference type="PANTHER" id="PTHR42951:SF14">
    <property type="entry name" value="METALLO-BETA-LACTAMASE SUPERFAMILY PROTEIN"/>
    <property type="match status" value="1"/>
</dbReference>
<sequence length="296" mass="32426">MTLTKLTGSVYVFQGPTNIGVIATPTEEAILIDSGLDESTARKVLRSVEQQGLQVKAIINTHSHADHIGGNAFVQARTGAAVYASPLEAPLIRYPQLEPTMLLGGANPWKDMRNKFLMAKPSLVTEELGGGPYTVCGRQLQIISLPGHSLDQIGVLADGVLFVGDAYISSHLLQKHGIPYNVNIKDYLNTLDKLVESHCDWFVPSHGEPTENITADIAANRSTVLSLVEQVASWLSEPLTAEELVAKLCTHLQVTPGNPGLFFLYRTAVMAYLSFLQEQERVQAVINDNKLVWQRR</sequence>
<dbReference type="InterPro" id="IPR001018">
    <property type="entry name" value="Beta-lactamase_class-B_CS"/>
</dbReference>
<dbReference type="Gene3D" id="3.60.15.10">
    <property type="entry name" value="Ribonuclease Z/Hydroxyacylglutathione hydrolase-like"/>
    <property type="match status" value="1"/>
</dbReference>
<keyword evidence="10" id="KW-0862">Zinc</keyword>
<dbReference type="RefSeq" id="WP_013810018.1">
    <property type="nucleotide sequence ID" value="NC_015565.1"/>
</dbReference>
<evidence type="ECO:0000256" key="11">
    <source>
        <dbReference type="ARBA" id="ARBA00023251"/>
    </source>
</evidence>
<evidence type="ECO:0000256" key="5">
    <source>
        <dbReference type="ARBA" id="ARBA00012865"/>
    </source>
</evidence>
<dbReference type="GO" id="GO:0017001">
    <property type="term" value="P:antibiotic catabolic process"/>
    <property type="evidence" value="ECO:0007669"/>
    <property type="project" value="InterPro"/>
</dbReference>
<dbReference type="PANTHER" id="PTHR42951">
    <property type="entry name" value="METALLO-BETA-LACTAMASE DOMAIN-CONTAINING"/>
    <property type="match status" value="1"/>
</dbReference>
<keyword evidence="11" id="KW-0046">Antibiotic resistance</keyword>
<dbReference type="KEGG" id="dca:Desca_1124"/>
<keyword evidence="7" id="KW-0732">Signal</keyword>
<evidence type="ECO:0000256" key="1">
    <source>
        <dbReference type="ARBA" id="ARBA00001526"/>
    </source>
</evidence>
<keyword evidence="9" id="KW-0378">Hydrolase</keyword>
<dbReference type="EC" id="3.5.2.6" evidence="5"/>
<dbReference type="GO" id="GO:0008270">
    <property type="term" value="F:zinc ion binding"/>
    <property type="evidence" value="ECO:0007669"/>
    <property type="project" value="InterPro"/>
</dbReference>
<dbReference type="GO" id="GO:0008800">
    <property type="term" value="F:beta-lactamase activity"/>
    <property type="evidence" value="ECO:0007669"/>
    <property type="project" value="UniProtKB-EC"/>
</dbReference>
<evidence type="ECO:0000256" key="9">
    <source>
        <dbReference type="ARBA" id="ARBA00022801"/>
    </source>
</evidence>
<gene>
    <name evidence="13" type="ordered locus">Desca_1124</name>
</gene>
<dbReference type="PROSITE" id="PS00743">
    <property type="entry name" value="BETA_LACTAMASE_B_1"/>
    <property type="match status" value="1"/>
</dbReference>
<reference evidence="13" key="1">
    <citation type="submission" date="2011-05" db="EMBL/GenBank/DDBJ databases">
        <title>Complete sequence of Desulfotomaculum carboxydivorans CO-1-SRB.</title>
        <authorList>
            <consortium name="US DOE Joint Genome Institute"/>
            <person name="Lucas S."/>
            <person name="Han J."/>
            <person name="Lapidus A."/>
            <person name="Cheng J.-F."/>
            <person name="Goodwin L."/>
            <person name="Pitluck S."/>
            <person name="Peters L."/>
            <person name="Mikhailova N."/>
            <person name="Lu M."/>
            <person name="Han C."/>
            <person name="Tapia R."/>
            <person name="Land M."/>
            <person name="Hauser L."/>
            <person name="Kyrpides N."/>
            <person name="Ivanova N."/>
            <person name="Pagani I."/>
            <person name="Stams A."/>
            <person name="Plugge C."/>
            <person name="Muyzer G."/>
            <person name="Kuever J."/>
            <person name="Parshina S."/>
            <person name="Ivanova A."/>
            <person name="Nazina T."/>
            <person name="Woyke T."/>
        </authorList>
    </citation>
    <scope>NUCLEOTIDE SEQUENCE [LARGE SCALE GENOMIC DNA]</scope>
    <source>
        <strain evidence="13">CO-1-SRB</strain>
    </source>
</reference>
<feature type="domain" description="Metallo-beta-lactamase" evidence="12">
    <location>
        <begin position="16"/>
        <end position="206"/>
    </location>
</feature>
<dbReference type="InterPro" id="IPR001279">
    <property type="entry name" value="Metallo-B-lactamas"/>
</dbReference>
<evidence type="ECO:0000256" key="4">
    <source>
        <dbReference type="ARBA" id="ARBA00005250"/>
    </source>
</evidence>
<proteinExistence type="inferred from homology"/>
<comment type="subcellular location">
    <subcellularLocation>
        <location evidence="3">Periplasm</location>
    </subcellularLocation>
</comment>
<keyword evidence="14" id="KW-1185">Reference proteome</keyword>
<keyword evidence="6" id="KW-0479">Metal-binding</keyword>
<dbReference type="HOGENOM" id="CLU_061754_1_0_9"/>
<comment type="cofactor">
    <cofactor evidence="2">
        <name>Zn(2+)</name>
        <dbReference type="ChEBI" id="CHEBI:29105"/>
    </cofactor>
</comment>
<dbReference type="CDD" id="cd07743">
    <property type="entry name" value="metallo-hydrolase-like_MBL-fold"/>
    <property type="match status" value="1"/>
</dbReference>
<accession>F6B3G5</accession>
<organism evidence="13 14">
    <name type="scientific">Desulfotomaculum nigrificans (strain DSM 14880 / VKM B-2319 / CO-1-SRB)</name>
    <name type="common">Desulfotomaculum carboxydivorans</name>
    <dbReference type="NCBI Taxonomy" id="868595"/>
    <lineage>
        <taxon>Bacteria</taxon>
        <taxon>Bacillati</taxon>
        <taxon>Bacillota</taxon>
        <taxon>Clostridia</taxon>
        <taxon>Eubacteriales</taxon>
        <taxon>Desulfotomaculaceae</taxon>
        <taxon>Desulfotomaculum</taxon>
    </lineage>
</organism>
<dbReference type="GO" id="GO:0042597">
    <property type="term" value="C:periplasmic space"/>
    <property type="evidence" value="ECO:0007669"/>
    <property type="project" value="UniProtKB-SubCell"/>
</dbReference>
<protein>
    <recommendedName>
        <fullName evidence="5">beta-lactamase</fullName>
        <ecNumber evidence="5">3.5.2.6</ecNumber>
    </recommendedName>
</protein>
<evidence type="ECO:0000313" key="13">
    <source>
        <dbReference type="EMBL" id="AEF93994.1"/>
    </source>
</evidence>
<name>F6B3G5_DESCC</name>
<dbReference type="InterPro" id="IPR050855">
    <property type="entry name" value="NDM-1-like"/>
</dbReference>
<dbReference type="EMBL" id="CP002736">
    <property type="protein sequence ID" value="AEF93994.1"/>
    <property type="molecule type" value="Genomic_DNA"/>
</dbReference>
<comment type="similarity">
    <text evidence="4">Belongs to the metallo-beta-lactamase superfamily. Class-B beta-lactamase family.</text>
</comment>